<keyword evidence="3" id="KW-0378">Hydrolase</keyword>
<reference evidence="7" key="1">
    <citation type="submission" date="2022-03" db="EMBL/GenBank/DDBJ databases">
        <authorList>
            <person name="Vrbovska V."/>
            <person name="Kovarovic V."/>
            <person name="Botka T."/>
            <person name="Pantucek R."/>
        </authorList>
    </citation>
    <scope>NUCLEOTIDE SEQUENCE</scope>
    <source>
        <strain evidence="7">CCM 2609</strain>
    </source>
</reference>
<dbReference type="SUPFAM" id="SSF52540">
    <property type="entry name" value="P-loop containing nucleoside triphosphate hydrolases"/>
    <property type="match status" value="2"/>
</dbReference>
<feature type="domain" description="Dynamin N-terminal" evidence="6">
    <location>
        <begin position="43"/>
        <end position="195"/>
    </location>
</feature>
<accession>A0ABY3ZS80</accession>
<keyword evidence="4" id="KW-0342">GTP-binding</keyword>
<reference evidence="7" key="2">
    <citation type="submission" date="2022-04" db="EMBL/GenBank/DDBJ databases">
        <title>Antimicrobial genetic elements in methicillin-resistant Macrococcus armenti.</title>
        <authorList>
            <person name="Keller J.E."/>
            <person name="Schwendener S."/>
            <person name="Pantucek R."/>
            <person name="Perreten V."/>
        </authorList>
    </citation>
    <scope>NUCLEOTIDE SEQUENCE</scope>
    <source>
        <strain evidence="7">CCM 2609</strain>
    </source>
</reference>
<evidence type="ECO:0000256" key="1">
    <source>
        <dbReference type="ARBA" id="ARBA00004370"/>
    </source>
</evidence>
<dbReference type="InterPro" id="IPR027094">
    <property type="entry name" value="Mitofusin_fam"/>
</dbReference>
<keyword evidence="5" id="KW-0472">Membrane</keyword>
<gene>
    <name evidence="7" type="ORF">MRZ06_06125</name>
</gene>
<proteinExistence type="predicted"/>
<dbReference type="RefSeq" id="WP_243365039.1">
    <property type="nucleotide sequence ID" value="NZ_CP094348.1"/>
</dbReference>
<evidence type="ECO:0000256" key="4">
    <source>
        <dbReference type="ARBA" id="ARBA00023134"/>
    </source>
</evidence>
<evidence type="ECO:0000313" key="8">
    <source>
        <dbReference type="Proteomes" id="UP000830343"/>
    </source>
</evidence>
<dbReference type="Pfam" id="PF00350">
    <property type="entry name" value="Dynamin_N"/>
    <property type="match status" value="2"/>
</dbReference>
<evidence type="ECO:0000259" key="6">
    <source>
        <dbReference type="Pfam" id="PF00350"/>
    </source>
</evidence>
<dbReference type="EMBL" id="CP094348">
    <property type="protein sequence ID" value="UOB19632.1"/>
    <property type="molecule type" value="Genomic_DNA"/>
</dbReference>
<evidence type="ECO:0000256" key="5">
    <source>
        <dbReference type="ARBA" id="ARBA00023136"/>
    </source>
</evidence>
<evidence type="ECO:0000313" key="7">
    <source>
        <dbReference type="EMBL" id="UOB19632.1"/>
    </source>
</evidence>
<dbReference type="Gene3D" id="3.40.50.300">
    <property type="entry name" value="P-loop containing nucleotide triphosphate hydrolases"/>
    <property type="match status" value="2"/>
</dbReference>
<dbReference type="PANTHER" id="PTHR10465:SF0">
    <property type="entry name" value="SARCALUMENIN"/>
    <property type="match status" value="1"/>
</dbReference>
<organism evidence="7 8">
    <name type="scientific">Macrococcus armenti</name>
    <dbReference type="NCBI Taxonomy" id="2875764"/>
    <lineage>
        <taxon>Bacteria</taxon>
        <taxon>Bacillati</taxon>
        <taxon>Bacillota</taxon>
        <taxon>Bacilli</taxon>
        <taxon>Bacillales</taxon>
        <taxon>Staphylococcaceae</taxon>
        <taxon>Macrococcus</taxon>
    </lineage>
</organism>
<sequence length="1126" mass="131369">MKNTETIKTLYQLKKEVEKSDHHLLVSQINEVIKKVHYQFNIISFIGHFSSGKSSLINKICKEEILPSSPIPTTSNTAQIISDDKSLIRINMENQTYTDVDDYKTVKQVNTANTQIESVEIHKDNLPFHKGTVIQDTPGIDATFKNHEESTLKYLLISDVVFYTVEYNHVNSEKNFKQIKEMNKLGVPVILVINQIDKHNENELSFEAFEQTIQNNINLWGLAVEQIIYTSIFECEHNQFVQLESTLKEVINENIINKDAYYDRIIKYIEASQTEYLKEKKAALLSKLEIDESEVENAAERSNTQETLNEQIQLLTADDNSERIIGEVRKIITNAYLMPFELREKIAQMLETFAQNYKVGGLFGKQAKLQNARNTTTEKVVEMLNDILDKQINFQLRHFYDQFSKYSDMPSLLNEIRYTVTVDDVQKHIKVQPEVTKDYVLIFSEQLKKYIEQFIVQNQKSWLQKFIKSINLSKINNDSENHQSNLFHDYYENEKLITSITTRNYMHYYIHIDESIDKLIDRSYVTLNLKSENEISQMMQHNNNVAGEQVELETQVLQMFNDVAYFKLDIEKLEAQLRRIQEDVTKIVVFGAFSAGKSALINAMLKEEILKSSPNPTTASITELYYGDKHYVTFKSEEMLLTKLNSMTSNTHPNYQSIQEWIKQNKRQLKNLSDEDKSFAQGIIDNYSIYESYIMNASTIEIDKNEIEKYTAEDSHASFVNKIKIGIENEFLKNKIIIDSPGTGSTNNRHTMETTEIIADSDLLIYVSYYNHVYTEKDKAFLTYLNEIEVMNEENKNFFVINAVDLRKNDDELDLVINYLKNELSQLNIHDAIYPVSSKSAITQYDERFSAFVSDVEHFVSTTSRVQKIKQFNMNAHRLLRNAESMVSNYESFKEQQVLQQKQYNEWLQNEPLPDNIITNIATNLEQFLNEQVTYLKDKMKIQLYDIIKSEINTSQLKGAIENQYKNAVATKLISEFQFIVPRLNKAAQTYYKAETVLISELLMKYNITEDVSFKLPILMMQDIKFSSIAHEIEKISLPTIKEKQLKDMKLRDTLFTQIHALTMNEIEQILKQFELMMIKQLKESELIIKQHISNMNHQIKLEIDEKLQTKLDDYTVLQIKQILES</sequence>
<keyword evidence="2" id="KW-0547">Nucleotide-binding</keyword>
<name>A0ABY3ZS80_9STAP</name>
<comment type="subcellular location">
    <subcellularLocation>
        <location evidence="1">Membrane</location>
    </subcellularLocation>
</comment>
<dbReference type="InterPro" id="IPR027417">
    <property type="entry name" value="P-loop_NTPase"/>
</dbReference>
<dbReference type="Proteomes" id="UP000830343">
    <property type="component" value="Chromosome"/>
</dbReference>
<protein>
    <submittedName>
        <fullName evidence="7">Dynamin family protein</fullName>
    </submittedName>
</protein>
<evidence type="ECO:0000256" key="3">
    <source>
        <dbReference type="ARBA" id="ARBA00022801"/>
    </source>
</evidence>
<dbReference type="InterPro" id="IPR045063">
    <property type="entry name" value="Dynamin_N"/>
</dbReference>
<evidence type="ECO:0000256" key="2">
    <source>
        <dbReference type="ARBA" id="ARBA00022741"/>
    </source>
</evidence>
<keyword evidence="8" id="KW-1185">Reference proteome</keyword>
<feature type="domain" description="Dynamin N-terminal" evidence="6">
    <location>
        <begin position="587"/>
        <end position="802"/>
    </location>
</feature>
<dbReference type="PANTHER" id="PTHR10465">
    <property type="entry name" value="TRANSMEMBRANE GTPASE FZO1"/>
    <property type="match status" value="1"/>
</dbReference>